<keyword evidence="2" id="KW-0333">Golgi apparatus</keyword>
<reference evidence="6" key="1">
    <citation type="journal article" date="2019" name="Int. J. Syst. Evol. Microbiol.">
        <title>The Global Catalogue of Microorganisms (GCM) 10K type strain sequencing project: providing services to taxonomists for standard genome sequencing and annotation.</title>
        <authorList>
            <consortium name="The Broad Institute Genomics Platform"/>
            <consortium name="The Broad Institute Genome Sequencing Center for Infectious Disease"/>
            <person name="Wu L."/>
            <person name="Ma J."/>
        </authorList>
    </citation>
    <scope>NUCLEOTIDE SEQUENCE [LARGE SCALE GENOMIC DNA]</scope>
    <source>
        <strain evidence="6">WLHS5</strain>
    </source>
</reference>
<name>A0ABW2LJA2_9PSEU</name>
<proteinExistence type="predicted"/>
<evidence type="ECO:0000256" key="4">
    <source>
        <dbReference type="ARBA" id="ARBA00023136"/>
    </source>
</evidence>
<organism evidence="5 6">
    <name type="scientific">Saccharopolyspora griseoalba</name>
    <dbReference type="NCBI Taxonomy" id="1431848"/>
    <lineage>
        <taxon>Bacteria</taxon>
        <taxon>Bacillati</taxon>
        <taxon>Actinomycetota</taxon>
        <taxon>Actinomycetes</taxon>
        <taxon>Pseudonocardiales</taxon>
        <taxon>Pseudonocardiaceae</taxon>
        <taxon>Saccharopolyspora</taxon>
    </lineage>
</organism>
<evidence type="ECO:0000256" key="1">
    <source>
        <dbReference type="ARBA" id="ARBA00004255"/>
    </source>
</evidence>
<accession>A0ABW2LJA2</accession>
<dbReference type="EMBL" id="JBHTCJ010000006">
    <property type="protein sequence ID" value="MFC7342584.1"/>
    <property type="molecule type" value="Genomic_DNA"/>
</dbReference>
<evidence type="ECO:0000313" key="6">
    <source>
        <dbReference type="Proteomes" id="UP001596504"/>
    </source>
</evidence>
<keyword evidence="4" id="KW-0472">Membrane</keyword>
<dbReference type="InterPro" id="IPR008628">
    <property type="entry name" value="GPP34-like"/>
</dbReference>
<sequence length="212" mass="23087">MHRLSLPQEFVLLLHRQEGSYYACDHTGAAELAELLLTQRIQLADKKVSPLVHEPTAVAWVDDALSWLHRRGKPVAAATFIQSRTDARNQHAESLLASGLMRREDKKFLFIPYRKYHPEPHTRQLLVERIRSSVRGMAALDERMVLLCALVHATGLAPKLGLDRQERARLKEISKGNELGTAVQDVTAATVAAVTVAATAAAAAGGAAAGSS</sequence>
<dbReference type="Gene3D" id="1.10.3630.10">
    <property type="entry name" value="yeast vps74-n-term truncation variant domain like"/>
    <property type="match status" value="1"/>
</dbReference>
<evidence type="ECO:0000256" key="3">
    <source>
        <dbReference type="ARBA" id="ARBA00023121"/>
    </source>
</evidence>
<evidence type="ECO:0000256" key="2">
    <source>
        <dbReference type="ARBA" id="ARBA00023034"/>
    </source>
</evidence>
<comment type="caution">
    <text evidence="5">The sequence shown here is derived from an EMBL/GenBank/DDBJ whole genome shotgun (WGS) entry which is preliminary data.</text>
</comment>
<keyword evidence="3" id="KW-0446">Lipid-binding</keyword>
<dbReference type="RefSeq" id="WP_380668600.1">
    <property type="nucleotide sequence ID" value="NZ_JBHTCJ010000006.1"/>
</dbReference>
<dbReference type="Proteomes" id="UP001596504">
    <property type="component" value="Unassembled WGS sequence"/>
</dbReference>
<evidence type="ECO:0000313" key="5">
    <source>
        <dbReference type="EMBL" id="MFC7342584.1"/>
    </source>
</evidence>
<comment type="subcellular location">
    <subcellularLocation>
        <location evidence="1">Golgi apparatus membrane</location>
        <topology evidence="1">Peripheral membrane protein</topology>
        <orientation evidence="1">Cytoplasmic side</orientation>
    </subcellularLocation>
</comment>
<gene>
    <name evidence="5" type="ORF">ACFQRI_14360</name>
</gene>
<dbReference type="InterPro" id="IPR038261">
    <property type="entry name" value="GPP34-like_sf"/>
</dbReference>
<keyword evidence="6" id="KW-1185">Reference proteome</keyword>
<dbReference type="Pfam" id="PF05719">
    <property type="entry name" value="GPP34"/>
    <property type="match status" value="1"/>
</dbReference>
<protein>
    <submittedName>
        <fullName evidence="5">GPP34 family phosphoprotein</fullName>
    </submittedName>
</protein>